<keyword evidence="2" id="KW-1185">Reference proteome</keyword>
<evidence type="ECO:0000313" key="1">
    <source>
        <dbReference type="EMBL" id="MFC5824947.1"/>
    </source>
</evidence>
<accession>A0ABW1CII0</accession>
<proteinExistence type="predicted"/>
<dbReference type="Pfam" id="PF08922">
    <property type="entry name" value="DUF1905"/>
    <property type="match status" value="1"/>
</dbReference>
<reference evidence="2" key="1">
    <citation type="journal article" date="2019" name="Int. J. Syst. Evol. Microbiol.">
        <title>The Global Catalogue of Microorganisms (GCM) 10K type strain sequencing project: providing services to taxonomists for standard genome sequencing and annotation.</title>
        <authorList>
            <consortium name="The Broad Institute Genomics Platform"/>
            <consortium name="The Broad Institute Genome Sequencing Center for Infectious Disease"/>
            <person name="Wu L."/>
            <person name="Ma J."/>
        </authorList>
    </citation>
    <scope>NUCLEOTIDE SEQUENCE [LARGE SCALE GENOMIC DNA]</scope>
    <source>
        <strain evidence="2">CCUG 53903</strain>
    </source>
</reference>
<dbReference type="RefSeq" id="WP_379514468.1">
    <property type="nucleotide sequence ID" value="NZ_JBHSPA010000017.1"/>
</dbReference>
<gene>
    <name evidence="1" type="ORF">ACFPZ3_13890</name>
</gene>
<comment type="caution">
    <text evidence="1">The sequence shown here is derived from an EMBL/GenBank/DDBJ whole genome shotgun (WGS) entry which is preliminary data.</text>
</comment>
<dbReference type="InterPro" id="IPR037079">
    <property type="entry name" value="AF2212/PG0164-like_sf"/>
</dbReference>
<evidence type="ECO:0000313" key="2">
    <source>
        <dbReference type="Proteomes" id="UP001596058"/>
    </source>
</evidence>
<protein>
    <submittedName>
        <fullName evidence="1">YdeI/OmpD-associated family protein</fullName>
    </submittedName>
</protein>
<dbReference type="InterPro" id="IPR015018">
    <property type="entry name" value="DUF1905"/>
</dbReference>
<sequence length="149" mass="15990">MRFRTTIELGGKTATGFEVPAEVVEGLGAGRRPAVNVTINGSYTYRSTVATMDGRFMLPLSAERRQGAGLAAGDEAEVELSLDTAPREVKVPDDLAAALDGAPEAGKFFESLSYSRKQRYILQIEGAKKPETRQRRVSDTVAKLADGIG</sequence>
<dbReference type="Gene3D" id="2.40.30.100">
    <property type="entry name" value="AF2212/PG0164-like"/>
    <property type="match status" value="1"/>
</dbReference>
<organism evidence="1 2">
    <name type="scientific">Nonomuraea insulae</name>
    <dbReference type="NCBI Taxonomy" id="1616787"/>
    <lineage>
        <taxon>Bacteria</taxon>
        <taxon>Bacillati</taxon>
        <taxon>Actinomycetota</taxon>
        <taxon>Actinomycetes</taxon>
        <taxon>Streptosporangiales</taxon>
        <taxon>Streptosporangiaceae</taxon>
        <taxon>Nonomuraea</taxon>
    </lineage>
</organism>
<dbReference type="EMBL" id="JBHSPA010000017">
    <property type="protein sequence ID" value="MFC5824947.1"/>
    <property type="molecule type" value="Genomic_DNA"/>
</dbReference>
<dbReference type="SUPFAM" id="SSF141694">
    <property type="entry name" value="AF2212/PG0164-like"/>
    <property type="match status" value="1"/>
</dbReference>
<dbReference type="Proteomes" id="UP001596058">
    <property type="component" value="Unassembled WGS sequence"/>
</dbReference>
<dbReference type="Pfam" id="PF13376">
    <property type="entry name" value="OmdA"/>
    <property type="match status" value="1"/>
</dbReference>
<name>A0ABW1CII0_9ACTN</name>